<dbReference type="InterPro" id="IPR052228">
    <property type="entry name" value="Sec_Metab_Biosynth_Oxidored"/>
</dbReference>
<dbReference type="STRING" id="93625.A0A409WH84"/>
<dbReference type="Proteomes" id="UP000283269">
    <property type="component" value="Unassembled WGS sequence"/>
</dbReference>
<dbReference type="SUPFAM" id="SSF51735">
    <property type="entry name" value="NAD(P)-binding Rossmann-fold domains"/>
    <property type="match status" value="1"/>
</dbReference>
<dbReference type="InterPro" id="IPR036291">
    <property type="entry name" value="NAD(P)-bd_dom_sf"/>
</dbReference>
<name>A0A409WH84_PSICY</name>
<reference evidence="2 3" key="1">
    <citation type="journal article" date="2018" name="Evol. Lett.">
        <title>Horizontal gene cluster transfer increased hallucinogenic mushroom diversity.</title>
        <authorList>
            <person name="Reynolds H.T."/>
            <person name="Vijayakumar V."/>
            <person name="Gluck-Thaler E."/>
            <person name="Korotkin H.B."/>
            <person name="Matheny P.B."/>
            <person name="Slot J.C."/>
        </authorList>
    </citation>
    <scope>NUCLEOTIDE SEQUENCE [LARGE SCALE GENOMIC DNA]</scope>
    <source>
        <strain evidence="2 3">2631</strain>
    </source>
</reference>
<proteinExistence type="predicted"/>
<evidence type="ECO:0008006" key="4">
    <source>
        <dbReference type="Google" id="ProtNLM"/>
    </source>
</evidence>
<dbReference type="InParanoid" id="A0A409WH84"/>
<evidence type="ECO:0000256" key="1">
    <source>
        <dbReference type="ARBA" id="ARBA00023002"/>
    </source>
</evidence>
<dbReference type="AlphaFoldDB" id="A0A409WH84"/>
<sequence length="234" mass="26135">MPSFLITQNANASFTPSYAPVMLITWATSGIGQAMAEILSRTLHGHIHTVIVARNQAAAEFISVTLPKLTHTTYEFVKCDINLMKNAKALGEAASVLTVLGAGSNRTAGFDLDDLGLKKHYSGWKAMMASISYNDLMVANLLKEKKISHSHVFSPELFPRECWKSSNPIYELLLFSPALTCAEYMLFALLDADKWMYRRKENGDDIDTKKFPEETGALKIFWEHFLEATGSTYQ</sequence>
<keyword evidence="3" id="KW-1185">Reference proteome</keyword>
<dbReference type="GO" id="GO:0016491">
    <property type="term" value="F:oxidoreductase activity"/>
    <property type="evidence" value="ECO:0007669"/>
    <property type="project" value="UniProtKB-KW"/>
</dbReference>
<dbReference type="PANTHER" id="PTHR47534:SF3">
    <property type="entry name" value="ALCOHOL DEHYDROGENASE-LIKE C-TERMINAL DOMAIN-CONTAINING PROTEIN"/>
    <property type="match status" value="1"/>
</dbReference>
<dbReference type="PANTHER" id="PTHR47534">
    <property type="entry name" value="YALI0E05731P"/>
    <property type="match status" value="1"/>
</dbReference>
<keyword evidence="1" id="KW-0560">Oxidoreductase</keyword>
<dbReference type="Gene3D" id="3.40.50.720">
    <property type="entry name" value="NAD(P)-binding Rossmann-like Domain"/>
    <property type="match status" value="1"/>
</dbReference>
<evidence type="ECO:0000313" key="3">
    <source>
        <dbReference type="Proteomes" id="UP000283269"/>
    </source>
</evidence>
<accession>A0A409WH84</accession>
<dbReference type="OrthoDB" id="2898509at2759"/>
<comment type="caution">
    <text evidence="2">The sequence shown here is derived from an EMBL/GenBank/DDBJ whole genome shotgun (WGS) entry which is preliminary data.</text>
</comment>
<evidence type="ECO:0000313" key="2">
    <source>
        <dbReference type="EMBL" id="PPQ77898.1"/>
    </source>
</evidence>
<protein>
    <recommendedName>
        <fullName evidence="4">NAD(P)-binding protein</fullName>
    </recommendedName>
</protein>
<gene>
    <name evidence="2" type="ORF">CVT25_015385</name>
</gene>
<organism evidence="2 3">
    <name type="scientific">Psilocybe cyanescens</name>
    <dbReference type="NCBI Taxonomy" id="93625"/>
    <lineage>
        <taxon>Eukaryota</taxon>
        <taxon>Fungi</taxon>
        <taxon>Dikarya</taxon>
        <taxon>Basidiomycota</taxon>
        <taxon>Agaricomycotina</taxon>
        <taxon>Agaricomycetes</taxon>
        <taxon>Agaricomycetidae</taxon>
        <taxon>Agaricales</taxon>
        <taxon>Agaricineae</taxon>
        <taxon>Strophariaceae</taxon>
        <taxon>Psilocybe</taxon>
    </lineage>
</organism>
<dbReference type="EMBL" id="NHYD01003432">
    <property type="protein sequence ID" value="PPQ77898.1"/>
    <property type="molecule type" value="Genomic_DNA"/>
</dbReference>